<dbReference type="OrthoDB" id="8948920at2759"/>
<evidence type="ECO:0000256" key="1">
    <source>
        <dbReference type="ARBA" id="ARBA00004245"/>
    </source>
</evidence>
<feature type="compositionally biased region" description="Basic and acidic residues" evidence="6">
    <location>
        <begin position="125"/>
        <end position="136"/>
    </location>
</feature>
<reference evidence="7" key="1">
    <citation type="submission" date="2025-08" db="UniProtKB">
        <authorList>
            <consortium name="Ensembl"/>
        </authorList>
    </citation>
    <scope>IDENTIFICATION</scope>
</reference>
<evidence type="ECO:0000313" key="8">
    <source>
        <dbReference type="Proteomes" id="UP000264800"/>
    </source>
</evidence>
<feature type="compositionally biased region" description="Low complexity" evidence="6">
    <location>
        <begin position="547"/>
        <end position="559"/>
    </location>
</feature>
<dbReference type="InterPro" id="IPR051483">
    <property type="entry name" value="MAP7_domain-containing"/>
</dbReference>
<dbReference type="AlphaFoldDB" id="A0A3Q3AIE4"/>
<feature type="compositionally biased region" description="Basic and acidic residues" evidence="6">
    <location>
        <begin position="574"/>
        <end position="717"/>
    </location>
</feature>
<feature type="compositionally biased region" description="Polar residues" evidence="6">
    <location>
        <begin position="718"/>
        <end position="737"/>
    </location>
</feature>
<dbReference type="PANTHER" id="PTHR15073:SF4">
    <property type="entry name" value="ENSCONSIN"/>
    <property type="match status" value="1"/>
</dbReference>
<dbReference type="InterPro" id="IPR008604">
    <property type="entry name" value="MAP7_fam"/>
</dbReference>
<organism evidence="7 8">
    <name type="scientific">Kryptolebias marmoratus</name>
    <name type="common">Mangrove killifish</name>
    <name type="synonym">Rivulus marmoratus</name>
    <dbReference type="NCBI Taxonomy" id="37003"/>
    <lineage>
        <taxon>Eukaryota</taxon>
        <taxon>Metazoa</taxon>
        <taxon>Chordata</taxon>
        <taxon>Craniata</taxon>
        <taxon>Vertebrata</taxon>
        <taxon>Euteleostomi</taxon>
        <taxon>Actinopterygii</taxon>
        <taxon>Neopterygii</taxon>
        <taxon>Teleostei</taxon>
        <taxon>Neoteleostei</taxon>
        <taxon>Acanthomorphata</taxon>
        <taxon>Ovalentaria</taxon>
        <taxon>Atherinomorphae</taxon>
        <taxon>Cyprinodontiformes</taxon>
        <taxon>Rivulidae</taxon>
        <taxon>Kryptolebias</taxon>
    </lineage>
</organism>
<evidence type="ECO:0000256" key="5">
    <source>
        <dbReference type="ARBA" id="ARBA00023212"/>
    </source>
</evidence>
<dbReference type="Pfam" id="PF05672">
    <property type="entry name" value="MAP7"/>
    <property type="match status" value="1"/>
</dbReference>
<accession>A0A3Q3AIE4</accession>
<feature type="compositionally biased region" description="Basic residues" evidence="6">
    <location>
        <begin position="45"/>
        <end position="54"/>
    </location>
</feature>
<evidence type="ECO:0000256" key="2">
    <source>
        <dbReference type="ARBA" id="ARBA00007525"/>
    </source>
</evidence>
<feature type="region of interest" description="Disordered" evidence="6">
    <location>
        <begin position="396"/>
        <end position="802"/>
    </location>
</feature>
<comment type="similarity">
    <text evidence="2">Belongs to the MAP7 family.</text>
</comment>
<feature type="compositionally biased region" description="Basic and acidic residues" evidence="6">
    <location>
        <begin position="144"/>
        <end position="154"/>
    </location>
</feature>
<dbReference type="GeneID" id="108242483"/>
<dbReference type="GeneTree" id="ENSGT00950000182941"/>
<proteinExistence type="inferred from homology"/>
<feature type="compositionally biased region" description="Low complexity" evidence="6">
    <location>
        <begin position="81"/>
        <end position="97"/>
    </location>
</feature>
<feature type="compositionally biased region" description="Polar residues" evidence="6">
    <location>
        <begin position="70"/>
        <end position="80"/>
    </location>
</feature>
<evidence type="ECO:0000313" key="7">
    <source>
        <dbReference type="Ensembl" id="ENSKMAP00000015955.1"/>
    </source>
</evidence>
<feature type="compositionally biased region" description="Low complexity" evidence="6">
    <location>
        <begin position="745"/>
        <end position="754"/>
    </location>
</feature>
<dbReference type="CTD" id="563520"/>
<dbReference type="STRING" id="37003.ENSKMAP00000015955"/>
<protein>
    <submittedName>
        <fullName evidence="7">Microtubule associated protein 7</fullName>
    </submittedName>
</protein>
<feature type="compositionally biased region" description="Basic and acidic residues" evidence="6">
    <location>
        <begin position="756"/>
        <end position="768"/>
    </location>
</feature>
<evidence type="ECO:0000256" key="4">
    <source>
        <dbReference type="ARBA" id="ARBA00023054"/>
    </source>
</evidence>
<feature type="compositionally biased region" description="Basic and acidic residues" evidence="6">
    <location>
        <begin position="396"/>
        <end position="406"/>
    </location>
</feature>
<sequence>MPDRKGQTGGGSGGGSSRNKWKLRKTSSTTQPLFTINEEEEGQRRRNACKKKKGASFSQYQSEDGRESTLTRPSSSGSGQTYTPTGTPIPTPNRTNTSKSTSHYAATKADSLLFNKIDERQRLARERREEREKQNAVKEAQWQAREERSRQHYEKHLEDRRKRLEEQRLREEKRRAAVEEKRRQKLEEDRVRHEAVIRRTLDRSQKTKPKQNRWSWGGALHTNAPGTAAGFVESTFLYPLDLAGLEHMQSAFSLHHRYGMTSQYADRRSVSTMNLTKHPDPIITKRLSSSSATLLHSPDRGLKMRTVSTPVINKALSKPRLHQGRTLQQKTTGLRHLPLTPWESSVVSRLQQPTHSYLARSCSAMSLSGEQTVSCHPMGTMSFKALQAQPLLHCRSQERSLGREKPSSASTTPRRRTTGTTQKQKDREHVRKSWSNLSLPLNPILTLPINKHGPPPAKKSSKVTAPSPGRAPLKPAGRPPTPKLLKSPGAEEAGNLRPVRVTPESSHPTTPTRAEEEEEEEEEVSFSTPQPRPQPLGQNRTSSEQMPAAASGASESSSSPPAPKPSAGTTDPEEASRILAENRRLAREQREREEEERKLKEEQARLAKEEMARRKAEERARREEEAQRQAEERRRKEEEEKKAEEERLRKEKEEAERLQKQKEEEESRLRKEAERLKLEREKHFQKEEAERLERKKRLEEIMKRTRRSDTSDKKVRNGDNTATPASPAASQNGNGSSRPPDADPEPNSSSAAPSRPDPRENGEFEEVIKLPPHPRLSPPEGEEQQAEEEEEEEEEEGRVPVVAFMENGLLKPLSGVEDISAQQGPDVA</sequence>
<feature type="compositionally biased region" description="Acidic residues" evidence="6">
    <location>
        <begin position="515"/>
        <end position="524"/>
    </location>
</feature>
<dbReference type="Proteomes" id="UP000264800">
    <property type="component" value="Unplaced"/>
</dbReference>
<evidence type="ECO:0000256" key="6">
    <source>
        <dbReference type="SAM" id="MobiDB-lite"/>
    </source>
</evidence>
<feature type="region of interest" description="Disordered" evidence="6">
    <location>
        <begin position="1"/>
        <end position="109"/>
    </location>
</feature>
<feature type="compositionally biased region" description="Low complexity" evidence="6">
    <location>
        <begin position="435"/>
        <end position="450"/>
    </location>
</feature>
<name>A0A3Q3AIE4_KRYMA</name>
<keyword evidence="4" id="KW-0175">Coiled coil</keyword>
<keyword evidence="5" id="KW-0206">Cytoskeleton</keyword>
<comment type="subcellular location">
    <subcellularLocation>
        <location evidence="1">Cytoplasm</location>
        <location evidence="1">Cytoskeleton</location>
    </subcellularLocation>
</comment>
<feature type="compositionally biased region" description="Polar residues" evidence="6">
    <location>
        <begin position="503"/>
        <end position="512"/>
    </location>
</feature>
<dbReference type="RefSeq" id="XP_017282827.1">
    <property type="nucleotide sequence ID" value="XM_017427338.1"/>
</dbReference>
<dbReference type="GO" id="GO:0000226">
    <property type="term" value="P:microtubule cytoskeleton organization"/>
    <property type="evidence" value="ECO:0007669"/>
    <property type="project" value="InterPro"/>
</dbReference>
<evidence type="ECO:0000256" key="3">
    <source>
        <dbReference type="ARBA" id="ARBA00022490"/>
    </source>
</evidence>
<feature type="compositionally biased region" description="Polar residues" evidence="6">
    <location>
        <begin position="536"/>
        <end position="545"/>
    </location>
</feature>
<feature type="compositionally biased region" description="Gly residues" evidence="6">
    <location>
        <begin position="7"/>
        <end position="16"/>
    </location>
</feature>
<dbReference type="OMA" id="ISALPCM"/>
<keyword evidence="3" id="KW-0963">Cytoplasm</keyword>
<dbReference type="Ensembl" id="ENSKMAT00000016185.1">
    <property type="protein sequence ID" value="ENSKMAP00000015955.1"/>
    <property type="gene ID" value="ENSKMAG00000011889.1"/>
</dbReference>
<feature type="region of interest" description="Disordered" evidence="6">
    <location>
        <begin position="125"/>
        <end position="154"/>
    </location>
</feature>
<keyword evidence="8" id="KW-1185">Reference proteome</keyword>
<feature type="compositionally biased region" description="Acidic residues" evidence="6">
    <location>
        <begin position="780"/>
        <end position="796"/>
    </location>
</feature>
<reference evidence="7" key="2">
    <citation type="submission" date="2025-09" db="UniProtKB">
        <authorList>
            <consortium name="Ensembl"/>
        </authorList>
    </citation>
    <scope>IDENTIFICATION</scope>
</reference>
<dbReference type="PANTHER" id="PTHR15073">
    <property type="entry name" value="MICROTUBULE-ASSOCIATED PROTEIN"/>
    <property type="match status" value="1"/>
</dbReference>
<dbReference type="GO" id="GO:0015630">
    <property type="term" value="C:microtubule cytoskeleton"/>
    <property type="evidence" value="ECO:0007669"/>
    <property type="project" value="InterPro"/>
</dbReference>